<keyword evidence="2 5" id="KW-0812">Transmembrane</keyword>
<dbReference type="Proteomes" id="UP001225933">
    <property type="component" value="Unassembled WGS sequence"/>
</dbReference>
<evidence type="ECO:0000313" key="6">
    <source>
        <dbReference type="EMBL" id="MDN4013330.1"/>
    </source>
</evidence>
<dbReference type="EC" id="2.1.1.334" evidence="6"/>
<feature type="transmembrane region" description="Helical" evidence="5">
    <location>
        <begin position="27"/>
        <end position="46"/>
    </location>
</feature>
<dbReference type="RefSeq" id="WP_228370503.1">
    <property type="nucleotide sequence ID" value="NZ_JAUHGV010000014.1"/>
</dbReference>
<comment type="subcellular location">
    <subcellularLocation>
        <location evidence="1">Endomembrane system</location>
        <topology evidence="1">Multi-pass membrane protein</topology>
    </subcellularLocation>
</comment>
<keyword evidence="3 5" id="KW-1133">Transmembrane helix</keyword>
<dbReference type="PANTHER" id="PTHR12714:SF9">
    <property type="entry name" value="PROTEIN-S-ISOPRENYLCYSTEINE O-METHYLTRANSFERASE"/>
    <property type="match status" value="1"/>
</dbReference>
<accession>A0AAJ1R5A1</accession>
<reference evidence="6" key="1">
    <citation type="submission" date="2023-06" db="EMBL/GenBank/DDBJ databases">
        <title>Two Chryseobacterium gambrini strains from China.</title>
        <authorList>
            <person name="Zeng J."/>
            <person name="Wu Y."/>
        </authorList>
    </citation>
    <scope>NUCLEOTIDE SEQUENCE</scope>
    <source>
        <strain evidence="6">SQ219</strain>
    </source>
</reference>
<evidence type="ECO:0000256" key="1">
    <source>
        <dbReference type="ARBA" id="ARBA00004127"/>
    </source>
</evidence>
<proteinExistence type="predicted"/>
<evidence type="ECO:0000256" key="2">
    <source>
        <dbReference type="ARBA" id="ARBA00022692"/>
    </source>
</evidence>
<dbReference type="GO" id="GO:0032259">
    <property type="term" value="P:methylation"/>
    <property type="evidence" value="ECO:0007669"/>
    <property type="project" value="UniProtKB-KW"/>
</dbReference>
<dbReference type="PROSITE" id="PS50244">
    <property type="entry name" value="S5A_REDUCTASE"/>
    <property type="match status" value="1"/>
</dbReference>
<dbReference type="InterPro" id="IPR007318">
    <property type="entry name" value="Phopholipid_MeTrfase"/>
</dbReference>
<feature type="transmembrane region" description="Helical" evidence="5">
    <location>
        <begin position="221"/>
        <end position="241"/>
    </location>
</feature>
<feature type="transmembrane region" description="Helical" evidence="5">
    <location>
        <begin position="114"/>
        <end position="140"/>
    </location>
</feature>
<evidence type="ECO:0000313" key="7">
    <source>
        <dbReference type="Proteomes" id="UP001225933"/>
    </source>
</evidence>
<protein>
    <submittedName>
        <fullName evidence="6">Isoprenylcysteine carboxylmethyltransferase family protein</fullName>
        <ecNumber evidence="6">2.1.1.100</ecNumber>
        <ecNumber evidence="6">2.1.1.334</ecNumber>
    </submittedName>
</protein>
<keyword evidence="6" id="KW-0808">Transferase</keyword>
<dbReference type="EMBL" id="JAUHGV010000014">
    <property type="protein sequence ID" value="MDN4013330.1"/>
    <property type="molecule type" value="Genomic_DNA"/>
</dbReference>
<gene>
    <name evidence="6" type="ORF">QX233_12715</name>
</gene>
<evidence type="ECO:0000256" key="5">
    <source>
        <dbReference type="SAM" id="Phobius"/>
    </source>
</evidence>
<evidence type="ECO:0000256" key="3">
    <source>
        <dbReference type="ARBA" id="ARBA00022989"/>
    </source>
</evidence>
<keyword evidence="4 5" id="KW-0472">Membrane</keyword>
<dbReference type="AlphaFoldDB" id="A0AAJ1R5A1"/>
<keyword evidence="6" id="KW-0489">Methyltransferase</keyword>
<sequence>MILKILVMPLKQELETQGNWLFRYRSFLPIIVLALGLGVFIQNVLLKNDNDCSLFFEMLCLAVSILGLIIRVYTVGFTPHNTSGRNTKAGQVADELNTTGIYSTTRNPLYLGNFFMWLGLAMFTENLWFVISFVFFYWVYYERIVFAEEQFLERKFGEQYTKWADKVPVFIPNLYLFRNTHLSFSLKKVLLKEKNGLFAMFLIFTVFEITGEIILRHTHYNMIFIVGCILTMILYIILKVIKKRKTMLQNKFSQ</sequence>
<comment type="caution">
    <text evidence="6">The sequence shown here is derived from an EMBL/GenBank/DDBJ whole genome shotgun (WGS) entry which is preliminary data.</text>
</comment>
<feature type="transmembrane region" description="Helical" evidence="5">
    <location>
        <begin position="53"/>
        <end position="73"/>
    </location>
</feature>
<feature type="transmembrane region" description="Helical" evidence="5">
    <location>
        <begin position="196"/>
        <end position="215"/>
    </location>
</feature>
<dbReference type="GO" id="GO:0012505">
    <property type="term" value="C:endomembrane system"/>
    <property type="evidence" value="ECO:0007669"/>
    <property type="project" value="UniProtKB-SubCell"/>
</dbReference>
<dbReference type="Pfam" id="PF04191">
    <property type="entry name" value="PEMT"/>
    <property type="match status" value="1"/>
</dbReference>
<dbReference type="GeneID" id="93020749"/>
<dbReference type="EC" id="2.1.1.100" evidence="6"/>
<dbReference type="Gene3D" id="1.20.120.1630">
    <property type="match status" value="1"/>
</dbReference>
<evidence type="ECO:0000256" key="4">
    <source>
        <dbReference type="ARBA" id="ARBA00023136"/>
    </source>
</evidence>
<organism evidence="6 7">
    <name type="scientific">Chryseobacterium gambrini</name>
    <dbReference type="NCBI Taxonomy" id="373672"/>
    <lineage>
        <taxon>Bacteria</taxon>
        <taxon>Pseudomonadati</taxon>
        <taxon>Bacteroidota</taxon>
        <taxon>Flavobacteriia</taxon>
        <taxon>Flavobacteriales</taxon>
        <taxon>Weeksellaceae</taxon>
        <taxon>Chryseobacterium group</taxon>
        <taxon>Chryseobacterium</taxon>
    </lineage>
</organism>
<name>A0AAJ1R5A1_9FLAO</name>
<dbReference type="PANTHER" id="PTHR12714">
    <property type="entry name" value="PROTEIN-S ISOPRENYLCYSTEINE O-METHYLTRANSFERASE"/>
    <property type="match status" value="1"/>
</dbReference>
<dbReference type="GO" id="GO:0004671">
    <property type="term" value="F:protein C-terminal S-isoprenylcysteine carboxyl O-methyltransferase activity"/>
    <property type="evidence" value="ECO:0007669"/>
    <property type="project" value="UniProtKB-EC"/>
</dbReference>